<dbReference type="EMBL" id="GL883008">
    <property type="protein sequence ID" value="EGG23284.1"/>
    <property type="molecule type" value="Genomic_DNA"/>
</dbReference>
<dbReference type="KEGG" id="dfa:DFA_05416"/>
<dbReference type="Pfam" id="PF12796">
    <property type="entry name" value="Ank_2"/>
    <property type="match status" value="1"/>
</dbReference>
<feature type="repeat" description="ANK" evidence="3">
    <location>
        <begin position="289"/>
        <end position="321"/>
    </location>
</feature>
<evidence type="ECO:0000256" key="3">
    <source>
        <dbReference type="PROSITE-ProRule" id="PRU00023"/>
    </source>
</evidence>
<feature type="coiled-coil region" evidence="4">
    <location>
        <begin position="493"/>
        <end position="559"/>
    </location>
</feature>
<feature type="compositionally biased region" description="Basic residues" evidence="5">
    <location>
        <begin position="433"/>
        <end position="444"/>
    </location>
</feature>
<feature type="compositionally biased region" description="Low complexity" evidence="5">
    <location>
        <begin position="423"/>
        <end position="432"/>
    </location>
</feature>
<proteinExistence type="predicted"/>
<feature type="compositionally biased region" description="Polar residues" evidence="5">
    <location>
        <begin position="477"/>
        <end position="489"/>
    </location>
</feature>
<dbReference type="RefSeq" id="XP_004361135.1">
    <property type="nucleotide sequence ID" value="XM_004361078.1"/>
</dbReference>
<dbReference type="Pfam" id="PF00023">
    <property type="entry name" value="Ank"/>
    <property type="match status" value="1"/>
</dbReference>
<dbReference type="InterPro" id="IPR036770">
    <property type="entry name" value="Ankyrin_rpt-contain_sf"/>
</dbReference>
<dbReference type="PANTHER" id="PTHR24198">
    <property type="entry name" value="ANKYRIN REPEAT AND PROTEIN KINASE DOMAIN-CONTAINING PROTEIN"/>
    <property type="match status" value="1"/>
</dbReference>
<reference evidence="7" key="1">
    <citation type="journal article" date="2011" name="Genome Res.">
        <title>Phylogeny-wide analysis of social amoeba genomes highlights ancient origins for complex intercellular communication.</title>
        <authorList>
            <person name="Heidel A.J."/>
            <person name="Lawal H.M."/>
            <person name="Felder M."/>
            <person name="Schilde C."/>
            <person name="Helps N.R."/>
            <person name="Tunggal B."/>
            <person name="Rivero F."/>
            <person name="John U."/>
            <person name="Schleicher M."/>
            <person name="Eichinger L."/>
            <person name="Platzer M."/>
            <person name="Noegel A.A."/>
            <person name="Schaap P."/>
            <person name="Gloeckner G."/>
        </authorList>
    </citation>
    <scope>NUCLEOTIDE SEQUENCE [LARGE SCALE GENOMIC DNA]</scope>
    <source>
        <strain evidence="7">SH3</strain>
    </source>
</reference>
<evidence type="ECO:0000256" key="4">
    <source>
        <dbReference type="SAM" id="Coils"/>
    </source>
</evidence>
<keyword evidence="4" id="KW-0175">Coiled coil</keyword>
<dbReference type="PROSITE" id="PS50297">
    <property type="entry name" value="ANK_REP_REGION"/>
    <property type="match status" value="1"/>
</dbReference>
<feature type="compositionally biased region" description="Pro residues" evidence="5">
    <location>
        <begin position="455"/>
        <end position="465"/>
    </location>
</feature>
<dbReference type="SMART" id="SM00248">
    <property type="entry name" value="ANK"/>
    <property type="match status" value="3"/>
</dbReference>
<dbReference type="Gene3D" id="1.25.40.20">
    <property type="entry name" value="Ankyrin repeat-containing domain"/>
    <property type="match status" value="2"/>
</dbReference>
<organism evidence="6 7">
    <name type="scientific">Cavenderia fasciculata</name>
    <name type="common">Slime mold</name>
    <name type="synonym">Dictyostelium fasciculatum</name>
    <dbReference type="NCBI Taxonomy" id="261658"/>
    <lineage>
        <taxon>Eukaryota</taxon>
        <taxon>Amoebozoa</taxon>
        <taxon>Evosea</taxon>
        <taxon>Eumycetozoa</taxon>
        <taxon>Dictyostelia</taxon>
        <taxon>Acytosteliales</taxon>
        <taxon>Cavenderiaceae</taxon>
        <taxon>Cavenderia</taxon>
    </lineage>
</organism>
<evidence type="ECO:0000256" key="2">
    <source>
        <dbReference type="ARBA" id="ARBA00023043"/>
    </source>
</evidence>
<evidence type="ECO:0000313" key="6">
    <source>
        <dbReference type="EMBL" id="EGG23284.1"/>
    </source>
</evidence>
<keyword evidence="2 3" id="KW-0040">ANK repeat</keyword>
<sequence>MDSFNKFLFETYKEFNTYIKALIISEKKKPNSTLVFYSKPQDSTTTSNNGDEQQQITNETSTSSSSSTTTSTSITIPKQTLKIDFLSIGRDLVARCKDTESYEEEEVNQFLEFIMCLCFFSGNPSVWRPLIEENVRLFSNQKTVNKNFGNGIPFSFAIPFGAQDLLELLVSKGMDSSLTQDNSYIMTTALYGNLEAFDFFIKRGASLNHKNSNGDTAILFASMNGENELIEKLVKHGESLLAVNNHGFNVIVCAAFHNQFETIQLLGETIEKTHGTKKLQEMLDHKNKDGETALHIASRLGFYSTVQLLTKLGATINLGNKMNQTPLELATRTMGLLKRDSNLISSYDPQRKKMEEYCKELDTLVYIQPLLAKDFKVKLFSKPNLVSTVRETARSYQKVIQIFETITKQKELENENNLKSLLLGSVNNNNSKNTKKTSKSKPKPKQPITSKSKPSPSPPINPSPPIKINQPSNNNKTSPPSLSLDVNINNSPNQEMEKAIEKEMEKENNTKDNNNIKLDNENSISINQPKIMTPQQQQQQQQEQEQKEVKEEEIDYKKKYETLATLYLEQNKILKETLTRLDDIERNFSRFNKSLYKKNEKAEALGLGISEILGLGLRFLSMEQLTVLSDIHMDSINKIQLIQLISGSMLSPGMEFNQLQIPDDYDLRDEESFEEDDE</sequence>
<feature type="compositionally biased region" description="Low complexity" evidence="5">
    <location>
        <begin position="60"/>
        <end position="72"/>
    </location>
</feature>
<dbReference type="STRING" id="1054147.F4PL62"/>
<evidence type="ECO:0000256" key="5">
    <source>
        <dbReference type="SAM" id="MobiDB-lite"/>
    </source>
</evidence>
<evidence type="ECO:0000313" key="7">
    <source>
        <dbReference type="Proteomes" id="UP000007797"/>
    </source>
</evidence>
<evidence type="ECO:0000256" key="1">
    <source>
        <dbReference type="ARBA" id="ARBA00022737"/>
    </source>
</evidence>
<dbReference type="Proteomes" id="UP000007797">
    <property type="component" value="Unassembled WGS sequence"/>
</dbReference>
<dbReference type="SUPFAM" id="SSF48403">
    <property type="entry name" value="Ankyrin repeat"/>
    <property type="match status" value="1"/>
</dbReference>
<feature type="compositionally biased region" description="Polar residues" evidence="5">
    <location>
        <begin position="38"/>
        <end position="59"/>
    </location>
</feature>
<name>F4PL62_CACFS</name>
<feature type="region of interest" description="Disordered" evidence="5">
    <location>
        <begin position="38"/>
        <end position="72"/>
    </location>
</feature>
<protein>
    <submittedName>
        <fullName evidence="6">Ankyrin repeat-containing protein</fullName>
    </submittedName>
</protein>
<feature type="compositionally biased region" description="Low complexity" evidence="5">
    <location>
        <begin position="466"/>
        <end position="476"/>
    </location>
</feature>
<dbReference type="InterPro" id="IPR002110">
    <property type="entry name" value="Ankyrin_rpt"/>
</dbReference>
<gene>
    <name evidence="6" type="ORF">DFA_05416</name>
</gene>
<dbReference type="OMA" id="NHGFNVF"/>
<dbReference type="PROSITE" id="PS50088">
    <property type="entry name" value="ANK_REPEAT"/>
    <property type="match status" value="2"/>
</dbReference>
<dbReference type="PANTHER" id="PTHR24198:SF165">
    <property type="entry name" value="ANKYRIN REPEAT-CONTAINING PROTEIN-RELATED"/>
    <property type="match status" value="1"/>
</dbReference>
<accession>F4PL62</accession>
<dbReference type="GeneID" id="14875059"/>
<dbReference type="AlphaFoldDB" id="F4PL62"/>
<feature type="repeat" description="ANK" evidence="3">
    <location>
        <begin position="213"/>
        <end position="245"/>
    </location>
</feature>
<keyword evidence="7" id="KW-1185">Reference proteome</keyword>
<keyword evidence="1" id="KW-0677">Repeat</keyword>
<feature type="region of interest" description="Disordered" evidence="5">
    <location>
        <begin position="423"/>
        <end position="489"/>
    </location>
</feature>
<dbReference type="OrthoDB" id="20727at2759"/>